<feature type="non-terminal residue" evidence="8">
    <location>
        <position position="1"/>
    </location>
</feature>
<evidence type="ECO:0000256" key="5">
    <source>
        <dbReference type="ARBA" id="ARBA00022840"/>
    </source>
</evidence>
<evidence type="ECO:0000256" key="4">
    <source>
        <dbReference type="ARBA" id="ARBA00022806"/>
    </source>
</evidence>
<gene>
    <name evidence="8" type="ORF">BZG36_03492</name>
</gene>
<dbReference type="Pfam" id="PF00271">
    <property type="entry name" value="Helicase_C"/>
    <property type="match status" value="1"/>
</dbReference>
<dbReference type="EMBL" id="MVBO01000073">
    <property type="protein sequence ID" value="OZJ03692.1"/>
    <property type="molecule type" value="Genomic_DNA"/>
</dbReference>
<reference evidence="8 9" key="1">
    <citation type="journal article" date="2017" name="Mycologia">
        <title>Bifiguratus adelaidae, gen. et sp. nov., a new member of Mucoromycotina in endophytic and soil-dwelling habitats.</title>
        <authorList>
            <person name="Torres-Cruz T.J."/>
            <person name="Billingsley Tobias T.L."/>
            <person name="Almatruk M."/>
            <person name="Hesse C."/>
            <person name="Kuske C.R."/>
            <person name="Desiro A."/>
            <person name="Benucci G.M."/>
            <person name="Bonito G."/>
            <person name="Stajich J.E."/>
            <person name="Dunlap C."/>
            <person name="Arnold A.E."/>
            <person name="Porras-Alfaro A."/>
        </authorList>
    </citation>
    <scope>NUCLEOTIDE SEQUENCE [LARGE SCALE GENOMIC DNA]</scope>
    <source>
        <strain evidence="8 9">AZ0501</strain>
    </source>
</reference>
<feature type="domain" description="Helicase C-terminal" evidence="7">
    <location>
        <begin position="117"/>
        <end position="306"/>
    </location>
</feature>
<dbReference type="GO" id="GO:0016787">
    <property type="term" value="F:hydrolase activity"/>
    <property type="evidence" value="ECO:0007669"/>
    <property type="project" value="UniProtKB-KW"/>
</dbReference>
<name>A0A261XZC4_9FUNG</name>
<evidence type="ECO:0000256" key="6">
    <source>
        <dbReference type="ARBA" id="ARBA00047984"/>
    </source>
</evidence>
<evidence type="ECO:0000259" key="7">
    <source>
        <dbReference type="PROSITE" id="PS51194"/>
    </source>
</evidence>
<evidence type="ECO:0000256" key="1">
    <source>
        <dbReference type="ARBA" id="ARBA00012552"/>
    </source>
</evidence>
<dbReference type="InterPro" id="IPR050079">
    <property type="entry name" value="DEAD_box_RNA_helicase"/>
</dbReference>
<keyword evidence="9" id="KW-1185">Reference proteome</keyword>
<evidence type="ECO:0000256" key="2">
    <source>
        <dbReference type="ARBA" id="ARBA00022741"/>
    </source>
</evidence>
<keyword evidence="2" id="KW-0547">Nucleotide-binding</keyword>
<dbReference type="PANTHER" id="PTHR47959:SF1">
    <property type="entry name" value="ATP-DEPENDENT RNA HELICASE DBPA"/>
    <property type="match status" value="1"/>
</dbReference>
<evidence type="ECO:0000256" key="3">
    <source>
        <dbReference type="ARBA" id="ARBA00022801"/>
    </source>
</evidence>
<dbReference type="Proteomes" id="UP000242875">
    <property type="component" value="Unassembled WGS sequence"/>
</dbReference>
<proteinExistence type="predicted"/>
<dbReference type="InterPro" id="IPR001650">
    <property type="entry name" value="Helicase_C-like"/>
</dbReference>
<dbReference type="SUPFAM" id="SSF52540">
    <property type="entry name" value="P-loop containing nucleoside triphosphate hydrolases"/>
    <property type="match status" value="1"/>
</dbReference>
<dbReference type="PANTHER" id="PTHR47959">
    <property type="entry name" value="ATP-DEPENDENT RNA HELICASE RHLE-RELATED"/>
    <property type="match status" value="1"/>
</dbReference>
<dbReference type="SMART" id="SM00490">
    <property type="entry name" value="HELICc"/>
    <property type="match status" value="1"/>
</dbReference>
<dbReference type="AlphaFoldDB" id="A0A261XZC4"/>
<dbReference type="EC" id="3.6.4.13" evidence="1"/>
<dbReference type="PROSITE" id="PS51194">
    <property type="entry name" value="HELICASE_CTER"/>
    <property type="match status" value="1"/>
</dbReference>
<dbReference type="GO" id="GO:0005829">
    <property type="term" value="C:cytosol"/>
    <property type="evidence" value="ECO:0007669"/>
    <property type="project" value="TreeGrafter"/>
</dbReference>
<dbReference type="InterPro" id="IPR027417">
    <property type="entry name" value="P-loop_NTPase"/>
</dbReference>
<evidence type="ECO:0000313" key="8">
    <source>
        <dbReference type="EMBL" id="OZJ03692.1"/>
    </source>
</evidence>
<dbReference type="GO" id="GO:0003724">
    <property type="term" value="F:RNA helicase activity"/>
    <property type="evidence" value="ECO:0007669"/>
    <property type="project" value="UniProtKB-EC"/>
</dbReference>
<dbReference type="GO" id="GO:0005524">
    <property type="term" value="F:ATP binding"/>
    <property type="evidence" value="ECO:0007669"/>
    <property type="project" value="UniProtKB-KW"/>
</dbReference>
<comment type="catalytic activity">
    <reaction evidence="6">
        <text>ATP + H2O = ADP + phosphate + H(+)</text>
        <dbReference type="Rhea" id="RHEA:13065"/>
        <dbReference type="ChEBI" id="CHEBI:15377"/>
        <dbReference type="ChEBI" id="CHEBI:15378"/>
        <dbReference type="ChEBI" id="CHEBI:30616"/>
        <dbReference type="ChEBI" id="CHEBI:43474"/>
        <dbReference type="ChEBI" id="CHEBI:456216"/>
        <dbReference type="EC" id="3.6.4.13"/>
    </reaction>
</comment>
<dbReference type="OrthoDB" id="3370at2759"/>
<organism evidence="8 9">
    <name type="scientific">Bifiguratus adelaidae</name>
    <dbReference type="NCBI Taxonomy" id="1938954"/>
    <lineage>
        <taxon>Eukaryota</taxon>
        <taxon>Fungi</taxon>
        <taxon>Fungi incertae sedis</taxon>
        <taxon>Mucoromycota</taxon>
        <taxon>Mucoromycotina</taxon>
        <taxon>Endogonomycetes</taxon>
        <taxon>Endogonales</taxon>
        <taxon>Endogonales incertae sedis</taxon>
        <taxon>Bifiguratus</taxon>
    </lineage>
</organism>
<dbReference type="Gene3D" id="3.40.50.300">
    <property type="entry name" value="P-loop containing nucleotide triphosphate hydrolases"/>
    <property type="match status" value="2"/>
</dbReference>
<comment type="caution">
    <text evidence="8">The sequence shown here is derived from an EMBL/GenBank/DDBJ whole genome shotgun (WGS) entry which is preliminary data.</text>
</comment>
<evidence type="ECO:0000313" key="9">
    <source>
        <dbReference type="Proteomes" id="UP000242875"/>
    </source>
</evidence>
<protein>
    <recommendedName>
        <fullName evidence="1">RNA helicase</fullName>
        <ecNumber evidence="1">3.6.4.13</ecNumber>
    </recommendedName>
</protein>
<dbReference type="CDD" id="cd18787">
    <property type="entry name" value="SF2_C_DEAD"/>
    <property type="match status" value="1"/>
</dbReference>
<keyword evidence="4" id="KW-0347">Helicase</keyword>
<keyword evidence="3" id="KW-0378">Hydrolase</keyword>
<accession>A0A261XZC4</accession>
<keyword evidence="5" id="KW-0067">ATP-binding</keyword>
<sequence>SFQDWLGVILKSVNPPKKSDPFALDHGIKDHDIPSHDAASRNFLPSLFDYPKTDIDLKTKSQLQKLLFSATLTKNPAKIASLHLQNPQYISVVSVDTAKTTDAVDETVKTKYALPSTLKEYYVVCETEQKPLHLIHLLRTKTITSALCFTRSVESTRRLNLLLQLFNERWEREHVHQKGTVTQPSSRIEAAEYSSDLSQSQRKSILSQFKRGKLNLLICSDLVARGIDLESVGTVISYDVPLFMKKYVHRVGRTARAGRAGEAYTLVEPQEARHFKEMHRDAGHWDKVKKMNISSEQLEDLMDTYEDSLIALQNEFIKSKPSTASYQQKLHRE</sequence>